<accession>A0A090AFS0</accession>
<dbReference type="KEGG" id="tig:THII_1622"/>
<protein>
    <recommendedName>
        <fullName evidence="1">REase AHJR-like domain-containing protein</fullName>
    </recommendedName>
</protein>
<evidence type="ECO:0000313" key="2">
    <source>
        <dbReference type="EMBL" id="BAP55919.1"/>
    </source>
</evidence>
<feature type="domain" description="REase AHJR-like" evidence="1">
    <location>
        <begin position="14"/>
        <end position="98"/>
    </location>
</feature>
<dbReference type="AlphaFoldDB" id="A0A090AFS0"/>
<evidence type="ECO:0000313" key="3">
    <source>
        <dbReference type="Proteomes" id="UP000031623"/>
    </source>
</evidence>
<proteinExistence type="predicted"/>
<gene>
    <name evidence="2" type="ORF">THII_1622</name>
</gene>
<evidence type="ECO:0000259" key="1">
    <source>
        <dbReference type="Pfam" id="PF18743"/>
    </source>
</evidence>
<dbReference type="HOGENOM" id="CLU_1228867_0_0_6"/>
<dbReference type="OrthoDB" id="8220232at2"/>
<dbReference type="STRING" id="40754.THII_1622"/>
<dbReference type="InterPro" id="IPR040902">
    <property type="entry name" value="AHJR-like"/>
</dbReference>
<organism evidence="2 3">
    <name type="scientific">Thioploca ingrica</name>
    <dbReference type="NCBI Taxonomy" id="40754"/>
    <lineage>
        <taxon>Bacteria</taxon>
        <taxon>Pseudomonadati</taxon>
        <taxon>Pseudomonadota</taxon>
        <taxon>Gammaproteobacteria</taxon>
        <taxon>Thiotrichales</taxon>
        <taxon>Thiotrichaceae</taxon>
        <taxon>Thioploca</taxon>
    </lineage>
</organism>
<dbReference type="Proteomes" id="UP000031623">
    <property type="component" value="Chromosome"/>
</dbReference>
<reference evidence="2 3" key="1">
    <citation type="journal article" date="2014" name="ISME J.">
        <title>Ecophysiology of Thioploca ingrica as revealed by the complete genome sequence supplemented with proteomic evidence.</title>
        <authorList>
            <person name="Kojima H."/>
            <person name="Ogura Y."/>
            <person name="Yamamoto N."/>
            <person name="Togashi T."/>
            <person name="Mori H."/>
            <person name="Watanabe T."/>
            <person name="Nemoto F."/>
            <person name="Kurokawa K."/>
            <person name="Hayashi T."/>
            <person name="Fukui M."/>
        </authorList>
    </citation>
    <scope>NUCLEOTIDE SEQUENCE [LARGE SCALE GENOMIC DNA]</scope>
</reference>
<name>A0A090AFS0_9GAMM</name>
<dbReference type="InterPro" id="IPR011335">
    <property type="entry name" value="Restrct_endonuc-II-like"/>
</dbReference>
<dbReference type="SUPFAM" id="SSF52980">
    <property type="entry name" value="Restriction endonuclease-like"/>
    <property type="match status" value="1"/>
</dbReference>
<keyword evidence="3" id="KW-1185">Reference proteome</keyword>
<dbReference type="Pfam" id="PF18743">
    <property type="entry name" value="AHJR-like"/>
    <property type="match status" value="1"/>
</dbReference>
<sequence length="221" mass="24990">MTSNSKRVHSVLGSKVADKYRAQGFEVVLEPQNAELPFDLGTYRPDLIAKKSPNEGYIIEVKSSVSRIPIDRYREIAEVVAQHVGWRFLLVTGEDVSLSEQATDGDGLLTWEQMLQRQIQAERLLSLGEAEGAFLSLWGILEAALRRQANKMSIPIERFPTLSLINHLYSQGELSIEQFDKVKALQAIRNRFVHGYQTPNLVESTKQLQELVNELIALWGQ</sequence>
<dbReference type="EMBL" id="AP014633">
    <property type="protein sequence ID" value="BAP55919.1"/>
    <property type="molecule type" value="Genomic_DNA"/>
</dbReference>